<feature type="signal peptide" evidence="2">
    <location>
        <begin position="1"/>
        <end position="21"/>
    </location>
</feature>
<evidence type="ECO:0000256" key="1">
    <source>
        <dbReference type="SAM" id="Phobius"/>
    </source>
</evidence>
<keyword evidence="2" id="KW-0732">Signal</keyword>
<reference evidence="4" key="1">
    <citation type="journal article" date="2018" name="Nat. Microbiol.">
        <title>Leveraging single-cell genomics to expand the fungal tree of life.</title>
        <authorList>
            <person name="Ahrendt S.R."/>
            <person name="Quandt C.A."/>
            <person name="Ciobanu D."/>
            <person name="Clum A."/>
            <person name="Salamov A."/>
            <person name="Andreopoulos B."/>
            <person name="Cheng J.F."/>
            <person name="Woyke T."/>
            <person name="Pelin A."/>
            <person name="Henrissat B."/>
            <person name="Reynolds N.K."/>
            <person name="Benny G.L."/>
            <person name="Smith M.E."/>
            <person name="James T.Y."/>
            <person name="Grigoriev I.V."/>
        </authorList>
    </citation>
    <scope>NUCLEOTIDE SEQUENCE [LARGE SCALE GENOMIC DNA]</scope>
    <source>
        <strain evidence="4">RSA 468</strain>
    </source>
</reference>
<name>A0A4P9ZXX4_9FUNG</name>
<proteinExistence type="predicted"/>
<dbReference type="AlphaFoldDB" id="A0A4P9ZXX4"/>
<accession>A0A4P9ZXX4</accession>
<dbReference type="EMBL" id="ML002358">
    <property type="protein sequence ID" value="RKP38523.1"/>
    <property type="molecule type" value="Genomic_DNA"/>
</dbReference>
<keyword evidence="1" id="KW-0812">Transmembrane</keyword>
<sequence length="388" mass="41518">MQLNIIAFLAGFFALGHSTQAAYLTIIPNVRTDINPLLSTGPSARYQLTVQWTQHIHLSDTAEAGCRIPASSNHYSASLAPSWLASRLTILQTHLEVQSDGSLVVDSASSSSSSATRPGSSPFTFAVANSQVVRTVTTLAGASRQTSAAWNKATSAATSLTQQRQSILDETNQLLDGLAISRIDIDTPALVRVTQEIAEMGAKVASSSSTSSSSSPAALPHTMLGEFFTDSIKPYLRLMDSLDGRLVRGCQGRYYQWAIGLTTRPLATPLLVAPSSAKLLANAPSHRIQAAEEPMVLAFRKFTRPTGILSKTSFFGGGNAGFTFPRVSQAIVRWLDTPSNPISLAMAVACISLLGLAYFICRAYNRRTRASRLLSGQKAPLLPCSDKQ</sequence>
<feature type="chain" id="PRO_5020531207" evidence="2">
    <location>
        <begin position="22"/>
        <end position="388"/>
    </location>
</feature>
<keyword evidence="1" id="KW-1133">Transmembrane helix</keyword>
<evidence type="ECO:0000256" key="2">
    <source>
        <dbReference type="SAM" id="SignalP"/>
    </source>
</evidence>
<organism evidence="3 4">
    <name type="scientific">Dimargaris cristalligena</name>
    <dbReference type="NCBI Taxonomy" id="215637"/>
    <lineage>
        <taxon>Eukaryota</taxon>
        <taxon>Fungi</taxon>
        <taxon>Fungi incertae sedis</taxon>
        <taxon>Zoopagomycota</taxon>
        <taxon>Kickxellomycotina</taxon>
        <taxon>Dimargaritomycetes</taxon>
        <taxon>Dimargaritales</taxon>
        <taxon>Dimargaritaceae</taxon>
        <taxon>Dimargaris</taxon>
    </lineage>
</organism>
<evidence type="ECO:0000313" key="4">
    <source>
        <dbReference type="Proteomes" id="UP000268162"/>
    </source>
</evidence>
<gene>
    <name evidence="3" type="ORF">BJ085DRAFT_35708</name>
</gene>
<keyword evidence="1" id="KW-0472">Membrane</keyword>
<dbReference type="Proteomes" id="UP000268162">
    <property type="component" value="Unassembled WGS sequence"/>
</dbReference>
<evidence type="ECO:0000313" key="3">
    <source>
        <dbReference type="EMBL" id="RKP38523.1"/>
    </source>
</evidence>
<keyword evidence="4" id="KW-1185">Reference proteome</keyword>
<feature type="transmembrane region" description="Helical" evidence="1">
    <location>
        <begin position="342"/>
        <end position="361"/>
    </location>
</feature>
<protein>
    <submittedName>
        <fullName evidence="3">Uncharacterized protein</fullName>
    </submittedName>
</protein>